<evidence type="ECO:0000313" key="2">
    <source>
        <dbReference type="EMBL" id="GFC97114.1"/>
    </source>
</evidence>
<feature type="compositionally biased region" description="Polar residues" evidence="1">
    <location>
        <begin position="11"/>
        <end position="32"/>
    </location>
</feature>
<comment type="caution">
    <text evidence="2">The sequence shown here is derived from an EMBL/GenBank/DDBJ whole genome shotgun (WGS) entry which is preliminary data.</text>
</comment>
<protein>
    <submittedName>
        <fullName evidence="2">Uncharacterized protein</fullName>
    </submittedName>
</protein>
<name>A0A699SHF2_TANCI</name>
<gene>
    <name evidence="2" type="ORF">Tci_869084</name>
</gene>
<feature type="non-terminal residue" evidence="2">
    <location>
        <position position="47"/>
    </location>
</feature>
<dbReference type="EMBL" id="BKCJ011164158">
    <property type="protein sequence ID" value="GFC97114.1"/>
    <property type="molecule type" value="Genomic_DNA"/>
</dbReference>
<sequence length="47" mass="5103">MFDQDGKLVVPSNSESHVDCSNSDNACTSNTMEPKIKRFPNSTSLLG</sequence>
<reference evidence="2" key="1">
    <citation type="journal article" date="2019" name="Sci. Rep.">
        <title>Draft genome of Tanacetum cinerariifolium, the natural source of mosquito coil.</title>
        <authorList>
            <person name="Yamashiro T."/>
            <person name="Shiraishi A."/>
            <person name="Satake H."/>
            <person name="Nakayama K."/>
        </authorList>
    </citation>
    <scope>NUCLEOTIDE SEQUENCE</scope>
</reference>
<dbReference type="AlphaFoldDB" id="A0A699SHF2"/>
<organism evidence="2">
    <name type="scientific">Tanacetum cinerariifolium</name>
    <name type="common">Dalmatian daisy</name>
    <name type="synonym">Chrysanthemum cinerariifolium</name>
    <dbReference type="NCBI Taxonomy" id="118510"/>
    <lineage>
        <taxon>Eukaryota</taxon>
        <taxon>Viridiplantae</taxon>
        <taxon>Streptophyta</taxon>
        <taxon>Embryophyta</taxon>
        <taxon>Tracheophyta</taxon>
        <taxon>Spermatophyta</taxon>
        <taxon>Magnoliopsida</taxon>
        <taxon>eudicotyledons</taxon>
        <taxon>Gunneridae</taxon>
        <taxon>Pentapetalae</taxon>
        <taxon>asterids</taxon>
        <taxon>campanulids</taxon>
        <taxon>Asterales</taxon>
        <taxon>Asteraceae</taxon>
        <taxon>Asteroideae</taxon>
        <taxon>Anthemideae</taxon>
        <taxon>Anthemidinae</taxon>
        <taxon>Tanacetum</taxon>
    </lineage>
</organism>
<accession>A0A699SHF2</accession>
<proteinExistence type="predicted"/>
<feature type="region of interest" description="Disordered" evidence="1">
    <location>
        <begin position="1"/>
        <end position="47"/>
    </location>
</feature>
<evidence type="ECO:0000256" key="1">
    <source>
        <dbReference type="SAM" id="MobiDB-lite"/>
    </source>
</evidence>